<dbReference type="PANTHER" id="PTHR48097">
    <property type="entry name" value="L-THREONINE ALDOLASE-RELATED"/>
    <property type="match status" value="1"/>
</dbReference>
<dbReference type="InterPro" id="IPR015421">
    <property type="entry name" value="PyrdxlP-dep_Trfase_major"/>
</dbReference>
<dbReference type="Proteomes" id="UP001209257">
    <property type="component" value="Unassembled WGS sequence"/>
</dbReference>
<dbReference type="SUPFAM" id="SSF53383">
    <property type="entry name" value="PLP-dependent transferases"/>
    <property type="match status" value="1"/>
</dbReference>
<dbReference type="GO" id="GO:0016829">
    <property type="term" value="F:lyase activity"/>
    <property type="evidence" value="ECO:0007669"/>
    <property type="project" value="UniProtKB-KW"/>
</dbReference>
<organism evidence="6 7">
    <name type="scientific">Alteromonas salexigens</name>
    <dbReference type="NCBI Taxonomy" id="2982530"/>
    <lineage>
        <taxon>Bacteria</taxon>
        <taxon>Pseudomonadati</taxon>
        <taxon>Pseudomonadota</taxon>
        <taxon>Gammaproteobacteria</taxon>
        <taxon>Alteromonadales</taxon>
        <taxon>Alteromonadaceae</taxon>
        <taxon>Alteromonas/Salinimonas group</taxon>
        <taxon>Alteromonas</taxon>
    </lineage>
</organism>
<dbReference type="Gene3D" id="3.90.1150.10">
    <property type="entry name" value="Aspartate Aminotransferase, domain 1"/>
    <property type="match status" value="1"/>
</dbReference>
<comment type="subunit">
    <text evidence="3">Homotetramer.</text>
</comment>
<keyword evidence="4" id="KW-0663">Pyridoxal phosphate</keyword>
<keyword evidence="6" id="KW-0456">Lyase</keyword>
<comment type="caution">
    <text evidence="6">The sequence shown here is derived from an EMBL/GenBank/DDBJ whole genome shotgun (WGS) entry which is preliminary data.</text>
</comment>
<dbReference type="Pfam" id="PF01212">
    <property type="entry name" value="Beta_elim_lyase"/>
    <property type="match status" value="1"/>
</dbReference>
<gene>
    <name evidence="6" type="ORF">OCL06_15665</name>
</gene>
<keyword evidence="7" id="KW-1185">Reference proteome</keyword>
<evidence type="ECO:0000259" key="5">
    <source>
        <dbReference type="Pfam" id="PF01212"/>
    </source>
</evidence>
<evidence type="ECO:0000256" key="1">
    <source>
        <dbReference type="ARBA" id="ARBA00001933"/>
    </source>
</evidence>
<evidence type="ECO:0000313" key="6">
    <source>
        <dbReference type="EMBL" id="MCU7556028.1"/>
    </source>
</evidence>
<dbReference type="Gene3D" id="3.40.640.10">
    <property type="entry name" value="Type I PLP-dependent aspartate aminotransferase-like (Major domain)"/>
    <property type="match status" value="1"/>
</dbReference>
<evidence type="ECO:0000313" key="7">
    <source>
        <dbReference type="Proteomes" id="UP001209257"/>
    </source>
</evidence>
<dbReference type="InterPro" id="IPR015422">
    <property type="entry name" value="PyrdxlP-dep_Trfase_small"/>
</dbReference>
<evidence type="ECO:0000256" key="2">
    <source>
        <dbReference type="ARBA" id="ARBA00006966"/>
    </source>
</evidence>
<dbReference type="RefSeq" id="WP_262996288.1">
    <property type="nucleotide sequence ID" value="NZ_JAOTJC010000016.1"/>
</dbReference>
<dbReference type="InterPro" id="IPR015424">
    <property type="entry name" value="PyrdxlP-dep_Trfase"/>
</dbReference>
<dbReference type="InterPro" id="IPR001597">
    <property type="entry name" value="ArAA_b-elim_lyase/Thr_aldolase"/>
</dbReference>
<comment type="cofactor">
    <cofactor evidence="1">
        <name>pyridoxal 5'-phosphate</name>
        <dbReference type="ChEBI" id="CHEBI:597326"/>
    </cofactor>
</comment>
<sequence length="365" mass="39575">MPLISPHLTRHFNAVADSAIATMHRHAQADMSEELAALSHAVSPDERRDSYGSGGVVSAFEDELATLFGKSACVFLPTGTLAQCAAMKCYADASGRNRIGLHPTSHLLLHEHNAIEELWQLKAAPCGTFNRVFGVADVKKLNPQHTAAVILELPMREIGGALPSWNELLAIRAWCSRHEVKMHLDGARVWQVTPYYERDLPDIAALFDSVYVSFYKDLGGIFGAALLGTESLIAQTKVWARRAGGNPITQYVEVIAAREGLAKYLPCMAQYVAYTRELATALSSLPVSLAPATPQAAMFHLHFGMPPETLAQKIVRYAEQTGVLVLPLPRAGDATSCVCEVSVGSNAVSQPTEYWKAHLAACLAE</sequence>
<accession>A0ABT2VSX5</accession>
<dbReference type="EMBL" id="JAOTJC010000016">
    <property type="protein sequence ID" value="MCU7556028.1"/>
    <property type="molecule type" value="Genomic_DNA"/>
</dbReference>
<protein>
    <submittedName>
        <fullName evidence="6">Beta-eliminating lyase-related protein</fullName>
    </submittedName>
</protein>
<proteinExistence type="inferred from homology"/>
<evidence type="ECO:0000256" key="4">
    <source>
        <dbReference type="ARBA" id="ARBA00022898"/>
    </source>
</evidence>
<comment type="similarity">
    <text evidence="2">Belongs to the threonine aldolase family.</text>
</comment>
<name>A0ABT2VSX5_9ALTE</name>
<feature type="domain" description="Aromatic amino acid beta-eliminating lyase/threonine aldolase" evidence="5">
    <location>
        <begin position="49"/>
        <end position="291"/>
    </location>
</feature>
<reference evidence="7" key="1">
    <citation type="submission" date="2023-07" db="EMBL/GenBank/DDBJ databases">
        <title>Study on multiphase classification of strain Alteromonas salexigens isolated from the Yellow Sea.</title>
        <authorList>
            <person name="Sun L."/>
        </authorList>
    </citation>
    <scope>NUCLEOTIDE SEQUENCE [LARGE SCALE GENOMIC DNA]</scope>
    <source>
        <strain evidence="7">ASW11-19</strain>
    </source>
</reference>
<dbReference type="PANTHER" id="PTHR48097:SF9">
    <property type="entry name" value="L-THREONINE ALDOLASE"/>
    <property type="match status" value="1"/>
</dbReference>
<evidence type="ECO:0000256" key="3">
    <source>
        <dbReference type="ARBA" id="ARBA00011881"/>
    </source>
</evidence>